<comment type="cofactor">
    <cofactor evidence="1 9">
        <name>pyridoxal 5'-phosphate</name>
        <dbReference type="ChEBI" id="CHEBI:597326"/>
    </cofactor>
</comment>
<evidence type="ECO:0000256" key="8">
    <source>
        <dbReference type="PIRSR" id="PIRSR001434-2"/>
    </source>
</evidence>
<proteinExistence type="inferred from homology"/>
<dbReference type="GO" id="GO:0030170">
    <property type="term" value="F:pyridoxal phosphate binding"/>
    <property type="evidence" value="ECO:0007669"/>
    <property type="project" value="InterPro"/>
</dbReference>
<dbReference type="Gene3D" id="3.40.640.10">
    <property type="entry name" value="Type I PLP-dependent aspartate aminotransferase-like (Major domain)"/>
    <property type="match status" value="1"/>
</dbReference>
<evidence type="ECO:0000256" key="4">
    <source>
        <dbReference type="ARBA" id="ARBA00023239"/>
    </source>
</evidence>
<dbReference type="InterPro" id="IPR054542">
    <property type="entry name" value="Cys_met_metab_PP"/>
</dbReference>
<dbReference type="EMBL" id="CP049869">
    <property type="protein sequence ID" value="QIK77784.1"/>
    <property type="molecule type" value="Genomic_DNA"/>
</dbReference>
<evidence type="ECO:0000313" key="11">
    <source>
        <dbReference type="Proteomes" id="UP000503222"/>
    </source>
</evidence>
<comment type="catalytic activity">
    <reaction evidence="6">
        <text>L,L-cystathionine + H2O = L-homocysteine + pyruvate + NH4(+)</text>
        <dbReference type="Rhea" id="RHEA:13965"/>
        <dbReference type="ChEBI" id="CHEBI:15361"/>
        <dbReference type="ChEBI" id="CHEBI:15377"/>
        <dbReference type="ChEBI" id="CHEBI:28938"/>
        <dbReference type="ChEBI" id="CHEBI:58161"/>
        <dbReference type="ChEBI" id="CHEBI:58199"/>
    </reaction>
</comment>
<keyword evidence="4 10" id="KW-0456">Lyase</keyword>
<sequence length="391" mass="42412">MNDDQPSDLRPATRLVQAGRRKEWTGDLINVPVARTSTILFDSVAGMNASYPPKDGRGSYGRNGTQTHWSLAEALTQFEPGAAGTKLFPSGAAAVAMALLTVLKSGDELLMIDSAYGPTRSFCDDVLAKQGVTTIYYDPRSSPEEIAALCTDRTGAIFLESPGSLTFEVQDVPGICAMARDRGIPTLVDNTWATPLFFPAIENGVDLTILACTKYIGGHSDVMLGSVTTTERFHDALVQTYRSYGQHVSADDAFLASRGLRTLGVRLQAHQENALAVARWLKGQPQVDLILHPAFEECPGHEYWKRDFKGASGLFSFVLRAGGPKEAATIVDRFKLFGIGFSWGGYESLAIPTSPHRSTNRELKGRAIIRLQIGLEDPADLIADLEQAFTA</sequence>
<dbReference type="FunFam" id="3.40.640.10:FF:000046">
    <property type="entry name" value="Cystathionine gamma-lyase"/>
    <property type="match status" value="1"/>
</dbReference>
<dbReference type="RefSeq" id="WP_166410179.1">
    <property type="nucleotide sequence ID" value="NZ_CP049869.1"/>
</dbReference>
<comment type="similarity">
    <text evidence="2 9">Belongs to the trans-sulfuration enzymes family.</text>
</comment>
<name>A0A6G7YM14_9SPHN</name>
<keyword evidence="11" id="KW-1185">Reference proteome</keyword>
<dbReference type="Pfam" id="PF01053">
    <property type="entry name" value="Cys_Met_Meta_PP"/>
    <property type="match status" value="1"/>
</dbReference>
<dbReference type="Proteomes" id="UP000503222">
    <property type="component" value="Chromosome"/>
</dbReference>
<reference evidence="10 11" key="1">
    <citation type="submission" date="2020-03" db="EMBL/GenBank/DDBJ databases">
        <title>Sphingomonas sp. nov., isolated from fish.</title>
        <authorList>
            <person name="Hyun D.-W."/>
            <person name="Bae J.-W."/>
        </authorList>
    </citation>
    <scope>NUCLEOTIDE SEQUENCE [LARGE SCALE GENOMIC DNA]</scope>
    <source>
        <strain evidence="10 11">HDW15B</strain>
    </source>
</reference>
<evidence type="ECO:0000256" key="6">
    <source>
        <dbReference type="ARBA" id="ARBA00047517"/>
    </source>
</evidence>
<evidence type="ECO:0000256" key="2">
    <source>
        <dbReference type="ARBA" id="ARBA00009077"/>
    </source>
</evidence>
<evidence type="ECO:0000256" key="1">
    <source>
        <dbReference type="ARBA" id="ARBA00001933"/>
    </source>
</evidence>
<dbReference type="GO" id="GO:0047804">
    <property type="term" value="F:cysteine-S-conjugate beta-lyase activity"/>
    <property type="evidence" value="ECO:0007669"/>
    <property type="project" value="UniProtKB-EC"/>
</dbReference>
<dbReference type="InterPro" id="IPR015422">
    <property type="entry name" value="PyrdxlP-dep_Trfase_small"/>
</dbReference>
<protein>
    <submittedName>
        <fullName evidence="10">Cystathionine beta-lyase</fullName>
        <ecNumber evidence="10">4.4.1.8</ecNumber>
    </submittedName>
</protein>
<dbReference type="EC" id="4.4.1.8" evidence="10"/>
<dbReference type="KEGG" id="spii:G7077_01490"/>
<keyword evidence="3 8" id="KW-0663">Pyridoxal phosphate</keyword>
<dbReference type="AlphaFoldDB" id="A0A6G7YM14"/>
<evidence type="ECO:0000256" key="9">
    <source>
        <dbReference type="RuleBase" id="RU362118"/>
    </source>
</evidence>
<feature type="modified residue" description="N6-(pyridoxal phosphate)lysine" evidence="8">
    <location>
        <position position="214"/>
    </location>
</feature>
<dbReference type="PROSITE" id="PS00868">
    <property type="entry name" value="CYS_MET_METAB_PP"/>
    <property type="match status" value="1"/>
</dbReference>
<dbReference type="InterPro" id="IPR000277">
    <property type="entry name" value="Cys/Met-Metab_PyrdxlP-dep_enz"/>
</dbReference>
<dbReference type="PIRSF" id="PIRSF001434">
    <property type="entry name" value="CGS"/>
    <property type="match status" value="1"/>
</dbReference>
<dbReference type="GO" id="GO:0019346">
    <property type="term" value="P:transsulfuration"/>
    <property type="evidence" value="ECO:0007669"/>
    <property type="project" value="InterPro"/>
</dbReference>
<evidence type="ECO:0000256" key="7">
    <source>
        <dbReference type="ARBA" id="ARBA00047625"/>
    </source>
</evidence>
<accession>A0A6G7YM14</accession>
<organism evidence="10 11">
    <name type="scientific">Sphingomonas piscis</name>
    <dbReference type="NCBI Taxonomy" id="2714943"/>
    <lineage>
        <taxon>Bacteria</taxon>
        <taxon>Pseudomonadati</taxon>
        <taxon>Pseudomonadota</taxon>
        <taxon>Alphaproteobacteria</taxon>
        <taxon>Sphingomonadales</taxon>
        <taxon>Sphingomonadaceae</taxon>
        <taxon>Sphingomonas</taxon>
    </lineage>
</organism>
<dbReference type="InterPro" id="IPR015424">
    <property type="entry name" value="PyrdxlP-dep_Trfase"/>
</dbReference>
<dbReference type="GO" id="GO:0019450">
    <property type="term" value="P:L-cysteine catabolic process to pyruvate"/>
    <property type="evidence" value="ECO:0007669"/>
    <property type="project" value="TreeGrafter"/>
</dbReference>
<dbReference type="PANTHER" id="PTHR43500:SF1">
    <property type="entry name" value="CYSTATHIONINE BETA-LYASE-RELATED"/>
    <property type="match status" value="1"/>
</dbReference>
<evidence type="ECO:0000256" key="5">
    <source>
        <dbReference type="ARBA" id="ARBA00046315"/>
    </source>
</evidence>
<dbReference type="Gene3D" id="3.90.1150.10">
    <property type="entry name" value="Aspartate Aminotransferase, domain 1"/>
    <property type="match status" value="1"/>
</dbReference>
<dbReference type="NCBIfam" id="TIGR01324">
    <property type="entry name" value="cysta_beta_ly_B"/>
    <property type="match status" value="1"/>
</dbReference>
<comment type="pathway">
    <text evidence="5">Amino-acid biosynthesis; L-methionine biosynthesis via de novo pathway; L-homocysteine from L-cystathionine: step 1/1.</text>
</comment>
<gene>
    <name evidence="10" type="primary">metC</name>
    <name evidence="10" type="ORF">G7077_01490</name>
</gene>
<dbReference type="InterPro" id="IPR015421">
    <property type="entry name" value="PyrdxlP-dep_Trfase_major"/>
</dbReference>
<evidence type="ECO:0000256" key="3">
    <source>
        <dbReference type="ARBA" id="ARBA00022898"/>
    </source>
</evidence>
<comment type="catalytic activity">
    <reaction evidence="7">
        <text>an S-substituted L-cysteine + H2O = a thiol + pyruvate + NH4(+)</text>
        <dbReference type="Rhea" id="RHEA:18121"/>
        <dbReference type="ChEBI" id="CHEBI:15361"/>
        <dbReference type="ChEBI" id="CHEBI:15377"/>
        <dbReference type="ChEBI" id="CHEBI:28938"/>
        <dbReference type="ChEBI" id="CHEBI:29256"/>
        <dbReference type="ChEBI" id="CHEBI:58717"/>
        <dbReference type="EC" id="4.4.1.13"/>
    </reaction>
</comment>
<dbReference type="InterPro" id="IPR006233">
    <property type="entry name" value="Cys_b_lyase_bac"/>
</dbReference>
<dbReference type="SUPFAM" id="SSF53383">
    <property type="entry name" value="PLP-dependent transferases"/>
    <property type="match status" value="1"/>
</dbReference>
<evidence type="ECO:0000313" key="10">
    <source>
        <dbReference type="EMBL" id="QIK77784.1"/>
    </source>
</evidence>
<dbReference type="PANTHER" id="PTHR43500">
    <property type="entry name" value="CYSTATHIONINE BETA-LYASE-RELATED"/>
    <property type="match status" value="1"/>
</dbReference>